<keyword evidence="1 2" id="KW-0728">SH3 domain</keyword>
<feature type="domain" description="SH3" evidence="3">
    <location>
        <begin position="26"/>
        <end position="93"/>
    </location>
</feature>
<evidence type="ECO:0000313" key="5">
    <source>
        <dbReference type="Proteomes" id="UP000828390"/>
    </source>
</evidence>
<gene>
    <name evidence="4" type="ORF">DPMN_146759</name>
</gene>
<evidence type="ECO:0000259" key="3">
    <source>
        <dbReference type="PROSITE" id="PS50002"/>
    </source>
</evidence>
<keyword evidence="5" id="KW-1185">Reference proteome</keyword>
<dbReference type="InterPro" id="IPR001452">
    <property type="entry name" value="SH3_domain"/>
</dbReference>
<sequence length="93" mass="10418">MSTHCSGNISLYFVQHYSLCRLAGTRVLCYAVAMYDYAATATSQISLAANDRVAVLSKCGADKGWWKGEHCSTRKVVFTLYRFDTYYDPCVVP</sequence>
<proteinExistence type="predicted"/>
<dbReference type="CDD" id="cd00174">
    <property type="entry name" value="SH3"/>
    <property type="match status" value="1"/>
</dbReference>
<reference evidence="4" key="2">
    <citation type="submission" date="2020-11" db="EMBL/GenBank/DDBJ databases">
        <authorList>
            <person name="McCartney M.A."/>
            <person name="Auch B."/>
            <person name="Kono T."/>
            <person name="Mallez S."/>
            <person name="Becker A."/>
            <person name="Gohl D.M."/>
            <person name="Silverstein K.A.T."/>
            <person name="Koren S."/>
            <person name="Bechman K.B."/>
            <person name="Herman A."/>
            <person name="Abrahante J.E."/>
            <person name="Garbe J."/>
        </authorList>
    </citation>
    <scope>NUCLEOTIDE SEQUENCE</scope>
    <source>
        <strain evidence="4">Duluth1</strain>
        <tissue evidence="4">Whole animal</tissue>
    </source>
</reference>
<evidence type="ECO:0000256" key="2">
    <source>
        <dbReference type="PROSITE-ProRule" id="PRU00192"/>
    </source>
</evidence>
<dbReference type="InterPro" id="IPR036028">
    <property type="entry name" value="SH3-like_dom_sf"/>
</dbReference>
<protein>
    <recommendedName>
        <fullName evidence="3">SH3 domain-containing protein</fullName>
    </recommendedName>
</protein>
<accession>A0A9D4J2N6</accession>
<reference evidence="4" key="1">
    <citation type="journal article" date="2019" name="bioRxiv">
        <title>The Genome of the Zebra Mussel, Dreissena polymorpha: A Resource for Invasive Species Research.</title>
        <authorList>
            <person name="McCartney M.A."/>
            <person name="Auch B."/>
            <person name="Kono T."/>
            <person name="Mallez S."/>
            <person name="Zhang Y."/>
            <person name="Obille A."/>
            <person name="Becker A."/>
            <person name="Abrahante J.E."/>
            <person name="Garbe J."/>
            <person name="Badalamenti J.P."/>
            <person name="Herman A."/>
            <person name="Mangelson H."/>
            <person name="Liachko I."/>
            <person name="Sullivan S."/>
            <person name="Sone E.D."/>
            <person name="Koren S."/>
            <person name="Silverstein K.A.T."/>
            <person name="Beckman K.B."/>
            <person name="Gohl D.M."/>
        </authorList>
    </citation>
    <scope>NUCLEOTIDE SEQUENCE</scope>
    <source>
        <strain evidence="4">Duluth1</strain>
        <tissue evidence="4">Whole animal</tissue>
    </source>
</reference>
<evidence type="ECO:0000313" key="4">
    <source>
        <dbReference type="EMBL" id="KAH3793252.1"/>
    </source>
</evidence>
<dbReference type="SMART" id="SM00326">
    <property type="entry name" value="SH3"/>
    <property type="match status" value="1"/>
</dbReference>
<organism evidence="4 5">
    <name type="scientific">Dreissena polymorpha</name>
    <name type="common">Zebra mussel</name>
    <name type="synonym">Mytilus polymorpha</name>
    <dbReference type="NCBI Taxonomy" id="45954"/>
    <lineage>
        <taxon>Eukaryota</taxon>
        <taxon>Metazoa</taxon>
        <taxon>Spiralia</taxon>
        <taxon>Lophotrochozoa</taxon>
        <taxon>Mollusca</taxon>
        <taxon>Bivalvia</taxon>
        <taxon>Autobranchia</taxon>
        <taxon>Heteroconchia</taxon>
        <taxon>Euheterodonta</taxon>
        <taxon>Imparidentia</taxon>
        <taxon>Neoheterodontei</taxon>
        <taxon>Myida</taxon>
        <taxon>Dreissenoidea</taxon>
        <taxon>Dreissenidae</taxon>
        <taxon>Dreissena</taxon>
    </lineage>
</organism>
<dbReference type="Pfam" id="PF00018">
    <property type="entry name" value="SH3_1"/>
    <property type="match status" value="1"/>
</dbReference>
<dbReference type="SUPFAM" id="SSF50044">
    <property type="entry name" value="SH3-domain"/>
    <property type="match status" value="1"/>
</dbReference>
<dbReference type="PROSITE" id="PS50002">
    <property type="entry name" value="SH3"/>
    <property type="match status" value="1"/>
</dbReference>
<dbReference type="AlphaFoldDB" id="A0A9D4J2N6"/>
<dbReference type="Proteomes" id="UP000828390">
    <property type="component" value="Unassembled WGS sequence"/>
</dbReference>
<dbReference type="EMBL" id="JAIWYP010000007">
    <property type="protein sequence ID" value="KAH3793252.1"/>
    <property type="molecule type" value="Genomic_DNA"/>
</dbReference>
<name>A0A9D4J2N6_DREPO</name>
<dbReference type="Gene3D" id="2.30.30.40">
    <property type="entry name" value="SH3 Domains"/>
    <property type="match status" value="1"/>
</dbReference>
<evidence type="ECO:0000256" key="1">
    <source>
        <dbReference type="ARBA" id="ARBA00022443"/>
    </source>
</evidence>
<comment type="caution">
    <text evidence="4">The sequence shown here is derived from an EMBL/GenBank/DDBJ whole genome shotgun (WGS) entry which is preliminary data.</text>
</comment>